<dbReference type="PANTHER" id="PTHR13492:SF2">
    <property type="entry name" value="RING FINGER PROTEIN 37"/>
    <property type="match status" value="1"/>
</dbReference>
<keyword evidence="8" id="KW-1185">Reference proteome</keyword>
<evidence type="ECO:0008006" key="9">
    <source>
        <dbReference type="Google" id="ProtNLM"/>
    </source>
</evidence>
<protein>
    <recommendedName>
        <fullName evidence="9">RING finger protein 37</fullName>
    </recommendedName>
</protein>
<dbReference type="Pfam" id="PF04564">
    <property type="entry name" value="U-box"/>
    <property type="match status" value="1"/>
</dbReference>
<gene>
    <name evidence="7" type="ORF">RN001_011486</name>
</gene>
<sequence>MNNFKERQLLNFVDSKLLPKVTTTAQCTEYHEVENLISDNFLVRSRGFVADTTTKPPIEVTFELLCPINLHYIILSKNLNNDHGVMIEILTKKGNGNFVSIAFEQFISNGIIICNPSKKFPTNLDQNYHKSFFKSHTVSSFSTADWVKIKIVKTQRSVPSLGRVEIWGEVSRICSDATLKAIDRLITEKIPPVQNKKLTEISLKDDLEIPDDFKDSLTFEVMAIPVTLPSGNTVDQSTLDKCIQNDLQYGRIASDPFTGQNFTDVRKPILNVALKHRIDMFLLQNAHRKETFGIQRTVGVKRQISQDLVSAKKVRICNESTVGLSSDDTLSLAMERTINSKGFIRFTDEETVDRRTCCTQCDSIENLYTIPCNHSYCKNCLLFIYKTLQCGLCKKHFDKGDPTKLNL</sequence>
<dbReference type="Proteomes" id="UP001353858">
    <property type="component" value="Unassembled WGS sequence"/>
</dbReference>
<name>A0AAN7P1K0_9COLE</name>
<dbReference type="CDD" id="cd16660">
    <property type="entry name" value="RING-Ubox_RNF37"/>
    <property type="match status" value="1"/>
</dbReference>
<dbReference type="SMART" id="SM00504">
    <property type="entry name" value="Ubox"/>
    <property type="match status" value="1"/>
</dbReference>
<evidence type="ECO:0000256" key="2">
    <source>
        <dbReference type="ARBA" id="ARBA00022771"/>
    </source>
</evidence>
<dbReference type="InterPro" id="IPR001841">
    <property type="entry name" value="Znf_RING"/>
</dbReference>
<reference evidence="8" key="1">
    <citation type="submission" date="2023-01" db="EMBL/GenBank/DDBJ databases">
        <title>Key to firefly adult light organ development and bioluminescence: homeobox transcription factors regulate luciferase expression and transportation to peroxisome.</title>
        <authorList>
            <person name="Fu X."/>
        </authorList>
    </citation>
    <scope>NUCLEOTIDE SEQUENCE [LARGE SCALE GENOMIC DNA]</scope>
</reference>
<evidence type="ECO:0000256" key="4">
    <source>
        <dbReference type="PROSITE-ProRule" id="PRU00175"/>
    </source>
</evidence>
<dbReference type="Gene3D" id="3.30.40.10">
    <property type="entry name" value="Zinc/RING finger domain, C3HC4 (zinc finger)"/>
    <property type="match status" value="2"/>
</dbReference>
<evidence type="ECO:0000259" key="5">
    <source>
        <dbReference type="PROSITE" id="PS50089"/>
    </source>
</evidence>
<evidence type="ECO:0000313" key="7">
    <source>
        <dbReference type="EMBL" id="KAK4875064.1"/>
    </source>
</evidence>
<keyword evidence="2 4" id="KW-0863">Zinc-finger</keyword>
<evidence type="ECO:0000256" key="1">
    <source>
        <dbReference type="ARBA" id="ARBA00022723"/>
    </source>
</evidence>
<dbReference type="PROSITE" id="PS00518">
    <property type="entry name" value="ZF_RING_1"/>
    <property type="match status" value="1"/>
</dbReference>
<dbReference type="GO" id="GO:0005634">
    <property type="term" value="C:nucleus"/>
    <property type="evidence" value="ECO:0007669"/>
    <property type="project" value="TreeGrafter"/>
</dbReference>
<evidence type="ECO:0000259" key="6">
    <source>
        <dbReference type="PROSITE" id="PS51698"/>
    </source>
</evidence>
<dbReference type="GO" id="GO:0031625">
    <property type="term" value="F:ubiquitin protein ligase binding"/>
    <property type="evidence" value="ECO:0007669"/>
    <property type="project" value="TreeGrafter"/>
</dbReference>
<dbReference type="InterPro" id="IPR039847">
    <property type="entry name" value="Ubox5"/>
</dbReference>
<keyword evidence="3" id="KW-0862">Zinc</keyword>
<comment type="caution">
    <text evidence="7">The sequence shown here is derived from an EMBL/GenBank/DDBJ whole genome shotgun (WGS) entry which is preliminary data.</text>
</comment>
<dbReference type="EMBL" id="JARPUR010000005">
    <property type="protein sequence ID" value="KAK4875064.1"/>
    <property type="molecule type" value="Genomic_DNA"/>
</dbReference>
<accession>A0AAN7P1K0</accession>
<keyword evidence="1" id="KW-0479">Metal-binding</keyword>
<dbReference type="InterPro" id="IPR017907">
    <property type="entry name" value="Znf_RING_CS"/>
</dbReference>
<dbReference type="InterPro" id="IPR013083">
    <property type="entry name" value="Znf_RING/FYVE/PHD"/>
</dbReference>
<proteinExistence type="predicted"/>
<dbReference type="GO" id="GO:0000209">
    <property type="term" value="P:protein polyubiquitination"/>
    <property type="evidence" value="ECO:0007669"/>
    <property type="project" value="TreeGrafter"/>
</dbReference>
<dbReference type="GO" id="GO:0034450">
    <property type="term" value="F:ubiquitin-ubiquitin ligase activity"/>
    <property type="evidence" value="ECO:0007669"/>
    <property type="project" value="TreeGrafter"/>
</dbReference>
<dbReference type="GO" id="GO:0008270">
    <property type="term" value="F:zinc ion binding"/>
    <property type="evidence" value="ECO:0007669"/>
    <property type="project" value="UniProtKB-KW"/>
</dbReference>
<dbReference type="InterPro" id="IPR003613">
    <property type="entry name" value="Ubox_domain"/>
</dbReference>
<dbReference type="InterPro" id="IPR045696">
    <property type="entry name" value="Ubox5_N"/>
</dbReference>
<dbReference type="PANTHER" id="PTHR13492">
    <property type="entry name" value="RING FINGER PROTEIN 37"/>
    <property type="match status" value="1"/>
</dbReference>
<dbReference type="PROSITE" id="PS50089">
    <property type="entry name" value="ZF_RING_2"/>
    <property type="match status" value="1"/>
</dbReference>
<feature type="domain" description="RING-type" evidence="5">
    <location>
        <begin position="358"/>
        <end position="394"/>
    </location>
</feature>
<feature type="domain" description="U-box" evidence="6">
    <location>
        <begin position="208"/>
        <end position="288"/>
    </location>
</feature>
<evidence type="ECO:0000256" key="3">
    <source>
        <dbReference type="ARBA" id="ARBA00022833"/>
    </source>
</evidence>
<dbReference type="InterPro" id="IPR039925">
    <property type="entry name" value="RNF37_RING-Ubox"/>
</dbReference>
<evidence type="ECO:0000313" key="8">
    <source>
        <dbReference type="Proteomes" id="UP001353858"/>
    </source>
</evidence>
<organism evidence="7 8">
    <name type="scientific">Aquatica leii</name>
    <dbReference type="NCBI Taxonomy" id="1421715"/>
    <lineage>
        <taxon>Eukaryota</taxon>
        <taxon>Metazoa</taxon>
        <taxon>Ecdysozoa</taxon>
        <taxon>Arthropoda</taxon>
        <taxon>Hexapoda</taxon>
        <taxon>Insecta</taxon>
        <taxon>Pterygota</taxon>
        <taxon>Neoptera</taxon>
        <taxon>Endopterygota</taxon>
        <taxon>Coleoptera</taxon>
        <taxon>Polyphaga</taxon>
        <taxon>Elateriformia</taxon>
        <taxon>Elateroidea</taxon>
        <taxon>Lampyridae</taxon>
        <taxon>Luciolinae</taxon>
        <taxon>Aquatica</taxon>
    </lineage>
</organism>
<dbReference type="Pfam" id="PF19318">
    <property type="entry name" value="DUF5918"/>
    <property type="match status" value="1"/>
</dbReference>
<dbReference type="PROSITE" id="PS51698">
    <property type="entry name" value="U_BOX"/>
    <property type="match status" value="1"/>
</dbReference>
<dbReference type="SUPFAM" id="SSF57850">
    <property type="entry name" value="RING/U-box"/>
    <property type="match status" value="2"/>
</dbReference>
<dbReference type="AlphaFoldDB" id="A0AAN7P1K0"/>